<dbReference type="Proteomes" id="UP000001360">
    <property type="component" value="Chromosome"/>
</dbReference>
<reference evidence="2 3" key="1">
    <citation type="journal article" date="2008" name="Proc. Natl. Acad. Sci. U.S.A.">
        <title>The genome sequence of Bifidobacterium longum subsp. infantis reveals adaptations for milk utilization within the infant microbiome.</title>
        <authorList>
            <person name="Sela D.A."/>
            <person name="Chapman J."/>
            <person name="Adeuya A."/>
            <person name="Kim J.H."/>
            <person name="Chen F."/>
            <person name="Whitehead T.R."/>
            <person name="Lapidus A."/>
            <person name="Rokhsar D.S."/>
            <person name="Lebrilla C.B."/>
            <person name="German J.B."/>
            <person name="Price N.P."/>
            <person name="Richardson P.M."/>
            <person name="Mills D.A."/>
        </authorList>
    </citation>
    <scope>NUCLEOTIDE SEQUENCE [LARGE SCALE GENOMIC DNA]</scope>
    <source>
        <strain evidence="3">ATCC 15697 / DSM 20088 / JCM 1222 / NCTC 11817 / S12 [JGI]</strain>
    </source>
</reference>
<proteinExistence type="predicted"/>
<gene>
    <name evidence="2" type="ordered locus">Blon_1279</name>
</gene>
<organism evidence="2 3">
    <name type="scientific">Bifidobacterium longum subsp. infantis (strain ATCC 15697 / DSM 20088 / JCM 1222 / NCTC 11817 / S12)</name>
    <dbReference type="NCBI Taxonomy" id="391904"/>
    <lineage>
        <taxon>Bacteria</taxon>
        <taxon>Bacillati</taxon>
        <taxon>Actinomycetota</taxon>
        <taxon>Actinomycetes</taxon>
        <taxon>Bifidobacteriales</taxon>
        <taxon>Bifidobacteriaceae</taxon>
        <taxon>Bifidobacterium</taxon>
    </lineage>
</organism>
<dbReference type="EMBL" id="CP001095">
    <property type="protein sequence ID" value="ACJ52367.1"/>
    <property type="molecule type" value="Genomic_DNA"/>
</dbReference>
<name>B7GRD7_BIFLS</name>
<dbReference type="KEGG" id="bln:Blon_1279"/>
<feature type="compositionally biased region" description="Basic and acidic residues" evidence="1">
    <location>
        <begin position="81"/>
        <end position="94"/>
    </location>
</feature>
<dbReference type="AlphaFoldDB" id="B7GRD7"/>
<accession>B7GRD7</accession>
<sequence length="204" mass="22640">MDHPGGHDRDGRRSRIRGHTPPCRTQGHSDGMGGRHGVYRPPPCLPAPDGRRPEKNTPGQTPRTGTHTPVGRRIGSASKTRPAETGEETRMGADDPIRDKYTHAINWDYASHDPQILRLREQLAREYDAANGIMIPLDPKDTMSAFRKIARLVLDGLAAKNLVARPDLVYKAMFPFPDTPGYADLVILDAVTRTLGRHEDGEER</sequence>
<feature type="compositionally biased region" description="Basic and acidic residues" evidence="1">
    <location>
        <begin position="1"/>
        <end position="13"/>
    </location>
</feature>
<evidence type="ECO:0000256" key="1">
    <source>
        <dbReference type="SAM" id="MobiDB-lite"/>
    </source>
</evidence>
<feature type="compositionally biased region" description="Polar residues" evidence="1">
    <location>
        <begin position="57"/>
        <end position="67"/>
    </location>
</feature>
<evidence type="ECO:0000313" key="3">
    <source>
        <dbReference type="Proteomes" id="UP000001360"/>
    </source>
</evidence>
<protein>
    <submittedName>
        <fullName evidence="2">Uncharacterized protein</fullName>
    </submittedName>
</protein>
<evidence type="ECO:0000313" key="2">
    <source>
        <dbReference type="EMBL" id="ACJ52367.1"/>
    </source>
</evidence>
<feature type="region of interest" description="Disordered" evidence="1">
    <location>
        <begin position="1"/>
        <end position="94"/>
    </location>
</feature>